<comment type="caution">
    <text evidence="1">The sequence shown here is derived from an EMBL/GenBank/DDBJ whole genome shotgun (WGS) entry which is preliminary data.</text>
</comment>
<protein>
    <recommendedName>
        <fullName evidence="3">DUF306 domain-containing protein</fullName>
    </recommendedName>
</protein>
<dbReference type="RefSeq" id="WP_169365716.1">
    <property type="nucleotide sequence ID" value="NZ_JAAVJL010000004.1"/>
</dbReference>
<proteinExistence type="predicted"/>
<name>A0ABX1M1H9_9CYAN</name>
<keyword evidence="2" id="KW-1185">Reference proteome</keyword>
<gene>
    <name evidence="1" type="ORF">HC246_22795</name>
</gene>
<reference evidence="1 2" key="1">
    <citation type="submission" date="2020-03" db="EMBL/GenBank/DDBJ databases">
        <title>Draft Genome Sequence of 2-Methylisoborneol Producing Pseudanabaena yagii Strain GIHE-NHR1 Isolated from North Han River in South Korea.</title>
        <authorList>
            <person name="Jeong J."/>
        </authorList>
    </citation>
    <scope>NUCLEOTIDE SEQUENCE [LARGE SCALE GENOMIC DNA]</scope>
    <source>
        <strain evidence="1 2">GIHE-NHR1</strain>
    </source>
</reference>
<dbReference type="Pfam" id="PF16734">
    <property type="entry name" value="Pilin_GH"/>
    <property type="match status" value="1"/>
</dbReference>
<accession>A0ABX1M1H9</accession>
<evidence type="ECO:0000313" key="2">
    <source>
        <dbReference type="Proteomes" id="UP000738376"/>
    </source>
</evidence>
<dbReference type="InterPro" id="IPR031975">
    <property type="entry name" value="Pilin_GH"/>
</dbReference>
<organism evidence="1 2">
    <name type="scientific">Pseudanabaena yagii GIHE-NHR1</name>
    <dbReference type="NCBI Taxonomy" id="2722753"/>
    <lineage>
        <taxon>Bacteria</taxon>
        <taxon>Bacillati</taxon>
        <taxon>Cyanobacteriota</taxon>
        <taxon>Cyanophyceae</taxon>
        <taxon>Pseudanabaenales</taxon>
        <taxon>Pseudanabaenaceae</taxon>
        <taxon>Pseudanabaena</taxon>
        <taxon>Pseudanabaena yagii</taxon>
    </lineage>
</organism>
<evidence type="ECO:0008006" key="3">
    <source>
        <dbReference type="Google" id="ProtNLM"/>
    </source>
</evidence>
<sequence length="319" mass="35919">MQYSLHKTRLQRWFTKLTLALTLTIGVNTSALIMLHHNLADLEHQAIAAEPTELPNEARQLIGKWQLTTLGSDTDSLTVLFTPDGNLYLINPSKKTAVKAEYQVNSENGQVYLDVFQGSFGSRATFSINSRGQLILQQIFMPAIMQQMYYGSSTTNIVGNLLMPNILLLKRISNDTKLDAELTFPESVPLSYLAWQSEARAYISVMNRGHQAFFTEKGYFTNKLGDLELGIKDESENYKYQVVVLDAKKAVQHIALAKKDSLKSYIGLVYTTRLVPYSQEVLTVELLCESQKPTRQPPPRFKLAAKPICPDGYVAFSRK</sequence>
<dbReference type="EMBL" id="JAAVJL010000004">
    <property type="protein sequence ID" value="NMF60774.1"/>
    <property type="molecule type" value="Genomic_DNA"/>
</dbReference>
<evidence type="ECO:0000313" key="1">
    <source>
        <dbReference type="EMBL" id="NMF60774.1"/>
    </source>
</evidence>
<dbReference type="Proteomes" id="UP000738376">
    <property type="component" value="Unassembled WGS sequence"/>
</dbReference>